<proteinExistence type="predicted"/>
<protein>
    <recommendedName>
        <fullName evidence="4">Secreted protein</fullName>
    </recommendedName>
</protein>
<dbReference type="EMBL" id="JACHMP010000001">
    <property type="protein sequence ID" value="MBB5822084.1"/>
    <property type="molecule type" value="Genomic_DNA"/>
</dbReference>
<evidence type="ECO:0000313" key="3">
    <source>
        <dbReference type="Proteomes" id="UP000540685"/>
    </source>
</evidence>
<dbReference type="AlphaFoldDB" id="A0A7W9IL38"/>
<feature type="region of interest" description="Disordered" evidence="1">
    <location>
        <begin position="54"/>
        <end position="150"/>
    </location>
</feature>
<organism evidence="2 3">
    <name type="scientific">Streptosporangium becharense</name>
    <dbReference type="NCBI Taxonomy" id="1816182"/>
    <lineage>
        <taxon>Bacteria</taxon>
        <taxon>Bacillati</taxon>
        <taxon>Actinomycetota</taxon>
        <taxon>Actinomycetes</taxon>
        <taxon>Streptosporangiales</taxon>
        <taxon>Streptosporangiaceae</taxon>
        <taxon>Streptosporangium</taxon>
    </lineage>
</organism>
<feature type="compositionally biased region" description="Low complexity" evidence="1">
    <location>
        <begin position="116"/>
        <end position="138"/>
    </location>
</feature>
<name>A0A7W9IL38_9ACTN</name>
<evidence type="ECO:0008006" key="4">
    <source>
        <dbReference type="Google" id="ProtNLM"/>
    </source>
</evidence>
<comment type="caution">
    <text evidence="2">The sequence shown here is derived from an EMBL/GenBank/DDBJ whole genome shotgun (WGS) entry which is preliminary data.</text>
</comment>
<reference evidence="2 3" key="1">
    <citation type="submission" date="2020-08" db="EMBL/GenBank/DDBJ databases">
        <title>Sequencing the genomes of 1000 actinobacteria strains.</title>
        <authorList>
            <person name="Klenk H.-P."/>
        </authorList>
    </citation>
    <scope>NUCLEOTIDE SEQUENCE [LARGE SCALE GENOMIC DNA]</scope>
    <source>
        <strain evidence="2 3">DSM 46887</strain>
    </source>
</reference>
<accession>A0A7W9IL38</accession>
<feature type="compositionally biased region" description="Basic and acidic residues" evidence="1">
    <location>
        <begin position="88"/>
        <end position="99"/>
    </location>
</feature>
<dbReference type="Proteomes" id="UP000540685">
    <property type="component" value="Unassembled WGS sequence"/>
</dbReference>
<evidence type="ECO:0000313" key="2">
    <source>
        <dbReference type="EMBL" id="MBB5822084.1"/>
    </source>
</evidence>
<dbReference type="RefSeq" id="WP_184544242.1">
    <property type="nucleotide sequence ID" value="NZ_JACHMP010000001.1"/>
</dbReference>
<gene>
    <name evidence="2" type="ORF">F4562_005146</name>
</gene>
<evidence type="ECO:0000256" key="1">
    <source>
        <dbReference type="SAM" id="MobiDB-lite"/>
    </source>
</evidence>
<sequence>MRQTLGFIAVWCGATTLAVSISWFGVRDVLRSEVFDDARIESLGAAVARTAGAALPSSAPAGSKPARTPAAPPVPRRAAAPHPVPDGPARETPRPRETPSKVVVVPATREPVPAVPRTLPTPAAPGATRTAGSGTAAPVPSARSFSGGNVRTVGGRGGSVSFVIEDGVCRLVAAIPRAGYESRTTSAAGRIQVDLVREGHGSAAFCAGGENRVGLWDY</sequence>
<keyword evidence="3" id="KW-1185">Reference proteome</keyword>
<feature type="compositionally biased region" description="Low complexity" evidence="1">
    <location>
        <begin position="54"/>
        <end position="69"/>
    </location>
</feature>